<proteinExistence type="predicted"/>
<comment type="caution">
    <text evidence="1">The sequence shown here is derived from an EMBL/GenBank/DDBJ whole genome shotgun (WGS) entry which is preliminary data.</text>
</comment>
<dbReference type="Gene3D" id="3.40.630.30">
    <property type="match status" value="1"/>
</dbReference>
<organism evidence="1 2">
    <name type="scientific">Paenibacillus piri</name>
    <dbReference type="NCBI Taxonomy" id="2547395"/>
    <lineage>
        <taxon>Bacteria</taxon>
        <taxon>Bacillati</taxon>
        <taxon>Bacillota</taxon>
        <taxon>Bacilli</taxon>
        <taxon>Bacillales</taxon>
        <taxon>Paenibacillaceae</taxon>
        <taxon>Paenibacillus</taxon>
    </lineage>
</organism>
<reference evidence="1 2" key="1">
    <citation type="submission" date="2019-03" db="EMBL/GenBank/DDBJ databases">
        <title>This is whole genome sequence of Paenibacillus sp MS74 strain.</title>
        <authorList>
            <person name="Trinh H.N."/>
        </authorList>
    </citation>
    <scope>NUCLEOTIDE SEQUENCE [LARGE SCALE GENOMIC DNA]</scope>
    <source>
        <strain evidence="1 2">MS74</strain>
    </source>
</reference>
<dbReference type="Proteomes" id="UP000295636">
    <property type="component" value="Unassembled WGS sequence"/>
</dbReference>
<accession>A0A4R5KX70</accession>
<gene>
    <name evidence="1" type="ORF">E1757_01980</name>
</gene>
<dbReference type="RefSeq" id="WP_133225136.1">
    <property type="nucleotide sequence ID" value="NZ_SMRT01000001.1"/>
</dbReference>
<sequence>MKIALDNVLPGLPEYQELLSSIDADGADAGQQYEAYRNSRYVLAAYDQGRLVGIGRVADEGEAGQACHITLHQNYRGRDVDLYMRKLLSVNRIESCSCRVGV</sequence>
<evidence type="ECO:0008006" key="3">
    <source>
        <dbReference type="Google" id="ProtNLM"/>
    </source>
</evidence>
<evidence type="ECO:0000313" key="1">
    <source>
        <dbReference type="EMBL" id="TDG00427.1"/>
    </source>
</evidence>
<dbReference type="AlphaFoldDB" id="A0A4R5KX70"/>
<protein>
    <recommendedName>
        <fullName evidence="3">GNAT family N-acetyltransferase</fullName>
    </recommendedName>
</protein>
<name>A0A4R5KX70_9BACL</name>
<dbReference type="InterPro" id="IPR016181">
    <property type="entry name" value="Acyl_CoA_acyltransferase"/>
</dbReference>
<evidence type="ECO:0000313" key="2">
    <source>
        <dbReference type="Proteomes" id="UP000295636"/>
    </source>
</evidence>
<keyword evidence="2" id="KW-1185">Reference proteome</keyword>
<dbReference type="SUPFAM" id="SSF55729">
    <property type="entry name" value="Acyl-CoA N-acyltransferases (Nat)"/>
    <property type="match status" value="1"/>
</dbReference>
<dbReference type="EMBL" id="SMRT01000001">
    <property type="protein sequence ID" value="TDG00427.1"/>
    <property type="molecule type" value="Genomic_DNA"/>
</dbReference>
<dbReference type="OrthoDB" id="2617175at2"/>